<dbReference type="AlphaFoldDB" id="A0A378X697"/>
<comment type="subunit">
    <text evidence="2">The pili are polar flexible filaments of about 5.4 nanometers diameter and 2.5 micrometers average length; they consist of only a single polypeptide chain arranged in a helical configuration of five subunits per turn in the assembled pilus.</text>
</comment>
<comment type="similarity">
    <text evidence="1 6">Belongs to the N-Me-Phe pilin family.</text>
</comment>
<dbReference type="PANTHER" id="PTHR30093">
    <property type="entry name" value="GENERAL SECRETION PATHWAY PROTEIN G"/>
    <property type="match status" value="1"/>
</dbReference>
<evidence type="ECO:0000256" key="2">
    <source>
        <dbReference type="ARBA" id="ARBA00011156"/>
    </source>
</evidence>
<dbReference type="GO" id="GO:0009289">
    <property type="term" value="C:pilus"/>
    <property type="evidence" value="ECO:0007669"/>
    <property type="project" value="InterPro"/>
</dbReference>
<feature type="transmembrane region" description="Helical" evidence="7">
    <location>
        <begin position="7"/>
        <end position="31"/>
    </location>
</feature>
<sequence length="169" mass="17672">MKAMQKGFTLIELMIVVAIIGILAAIALPAYQDYTARAKVSEVVLAASQCRTAITEASQTGFATTPTADNSFGCGETTTADATSTQYVASVSTSPAGVITVTAQNISQLGNNTKLEFTPYKTTAMAANDKMKPADYNRASLVNGGIKGWRCTTAATNGIQAKYLPASCR</sequence>
<evidence type="ECO:0000256" key="4">
    <source>
        <dbReference type="ARBA" id="ARBA00022889"/>
    </source>
</evidence>
<organism evidence="8 9">
    <name type="scientific">Neisseria zoodegmatis</name>
    <dbReference type="NCBI Taxonomy" id="326523"/>
    <lineage>
        <taxon>Bacteria</taxon>
        <taxon>Pseudomonadati</taxon>
        <taxon>Pseudomonadota</taxon>
        <taxon>Betaproteobacteria</taxon>
        <taxon>Neisseriales</taxon>
        <taxon>Neisseriaceae</taxon>
        <taxon>Neisseria</taxon>
    </lineage>
</organism>
<proteinExistence type="inferred from homology"/>
<dbReference type="PROSITE" id="PS00409">
    <property type="entry name" value="PROKAR_NTER_METHYL"/>
    <property type="match status" value="1"/>
</dbReference>
<dbReference type="EMBL" id="UGRS01000003">
    <property type="protein sequence ID" value="SUA48949.1"/>
    <property type="molecule type" value="Genomic_DNA"/>
</dbReference>
<keyword evidence="6" id="KW-0281">Fimbrium</keyword>
<protein>
    <submittedName>
        <fullName evidence="8">Fimbrial protein P9-2 Pilin</fullName>
    </submittedName>
</protein>
<keyword evidence="7" id="KW-0812">Transmembrane</keyword>
<keyword evidence="7" id="KW-0472">Membrane</keyword>
<gene>
    <name evidence="8" type="primary">pilE_3</name>
    <name evidence="8" type="ORF">NCTC12229_02373</name>
</gene>
<keyword evidence="3" id="KW-0488">Methylation</keyword>
<dbReference type="PANTHER" id="PTHR30093:SF34">
    <property type="entry name" value="PREPILIN PEPTIDASE-DEPENDENT PROTEIN D"/>
    <property type="match status" value="1"/>
</dbReference>
<dbReference type="InterPro" id="IPR045584">
    <property type="entry name" value="Pilin-like"/>
</dbReference>
<name>A0A378X697_9NEIS</name>
<dbReference type="GO" id="GO:0007155">
    <property type="term" value="P:cell adhesion"/>
    <property type="evidence" value="ECO:0007669"/>
    <property type="project" value="UniProtKB-KW"/>
</dbReference>
<dbReference type="Proteomes" id="UP000254055">
    <property type="component" value="Unassembled WGS sequence"/>
</dbReference>
<dbReference type="Gene3D" id="3.30.700.10">
    <property type="entry name" value="Glycoprotein, Type 4 Pilin"/>
    <property type="match status" value="1"/>
</dbReference>
<accession>A0A378X697</accession>
<dbReference type="Pfam" id="PF07963">
    <property type="entry name" value="N_methyl"/>
    <property type="match status" value="1"/>
</dbReference>
<evidence type="ECO:0000256" key="5">
    <source>
        <dbReference type="ARBA" id="ARBA00023157"/>
    </source>
</evidence>
<keyword evidence="7" id="KW-1133">Transmembrane helix</keyword>
<dbReference type="InterPro" id="IPR012902">
    <property type="entry name" value="N_methyl_site"/>
</dbReference>
<evidence type="ECO:0000256" key="7">
    <source>
        <dbReference type="SAM" id="Phobius"/>
    </source>
</evidence>
<dbReference type="NCBIfam" id="TIGR02532">
    <property type="entry name" value="IV_pilin_GFxxxE"/>
    <property type="match status" value="1"/>
</dbReference>
<evidence type="ECO:0000256" key="6">
    <source>
        <dbReference type="RuleBase" id="RU000389"/>
    </source>
</evidence>
<dbReference type="InterPro" id="IPR001082">
    <property type="entry name" value="Pilin"/>
</dbReference>
<dbReference type="Pfam" id="PF00114">
    <property type="entry name" value="Pilin"/>
    <property type="match status" value="1"/>
</dbReference>
<reference evidence="8 9" key="1">
    <citation type="submission" date="2018-06" db="EMBL/GenBank/DDBJ databases">
        <authorList>
            <consortium name="Pathogen Informatics"/>
            <person name="Doyle S."/>
        </authorList>
    </citation>
    <scope>NUCLEOTIDE SEQUENCE [LARGE SCALE GENOMIC DNA]</scope>
    <source>
        <strain evidence="8 9">NCTC12229</strain>
    </source>
</reference>
<keyword evidence="5" id="KW-1015">Disulfide bond</keyword>
<dbReference type="OrthoDB" id="8607132at2"/>
<dbReference type="RefSeq" id="WP_115135205.1">
    <property type="nucleotide sequence ID" value="NZ_UGRS01000003.1"/>
</dbReference>
<evidence type="ECO:0000256" key="1">
    <source>
        <dbReference type="ARBA" id="ARBA00005233"/>
    </source>
</evidence>
<dbReference type="SUPFAM" id="SSF54523">
    <property type="entry name" value="Pili subunits"/>
    <property type="match status" value="1"/>
</dbReference>
<evidence type="ECO:0000313" key="9">
    <source>
        <dbReference type="Proteomes" id="UP000254055"/>
    </source>
</evidence>
<evidence type="ECO:0000256" key="3">
    <source>
        <dbReference type="ARBA" id="ARBA00022481"/>
    </source>
</evidence>
<keyword evidence="4" id="KW-0130">Cell adhesion</keyword>
<evidence type="ECO:0000313" key="8">
    <source>
        <dbReference type="EMBL" id="SUA48949.1"/>
    </source>
</evidence>